<protein>
    <submittedName>
        <fullName evidence="3">Uncharacterized protein</fullName>
    </submittedName>
</protein>
<dbReference type="Proteomes" id="UP000011083">
    <property type="component" value="Unassembled WGS sequence"/>
</dbReference>
<proteinExistence type="predicted"/>
<feature type="chain" id="PRO_5003989660" evidence="2">
    <location>
        <begin position="24"/>
        <end position="226"/>
    </location>
</feature>
<dbReference type="EMBL" id="KB008060">
    <property type="protein sequence ID" value="ELR14335.1"/>
    <property type="molecule type" value="Genomic_DNA"/>
</dbReference>
<dbReference type="VEuPathDB" id="AmoebaDB:ACA1_107560"/>
<feature type="compositionally biased region" description="Basic and acidic residues" evidence="1">
    <location>
        <begin position="195"/>
        <end position="211"/>
    </location>
</feature>
<feature type="region of interest" description="Disordered" evidence="1">
    <location>
        <begin position="195"/>
        <end position="226"/>
    </location>
</feature>
<evidence type="ECO:0000313" key="3">
    <source>
        <dbReference type="EMBL" id="ELR14335.1"/>
    </source>
</evidence>
<evidence type="ECO:0000256" key="1">
    <source>
        <dbReference type="SAM" id="MobiDB-lite"/>
    </source>
</evidence>
<feature type="compositionally biased region" description="Low complexity" evidence="1">
    <location>
        <begin position="52"/>
        <end position="70"/>
    </location>
</feature>
<dbReference type="RefSeq" id="XP_004336348.1">
    <property type="nucleotide sequence ID" value="XM_004336300.1"/>
</dbReference>
<name>L8GMN8_ACACF</name>
<feature type="signal peptide" evidence="2">
    <location>
        <begin position="1"/>
        <end position="23"/>
    </location>
</feature>
<gene>
    <name evidence="3" type="ORF">ACA1_107560</name>
</gene>
<reference evidence="3 4" key="1">
    <citation type="journal article" date="2013" name="Genome Biol.">
        <title>Genome of Acanthamoeba castellanii highlights extensive lateral gene transfer and early evolution of tyrosine kinase signaling.</title>
        <authorList>
            <person name="Clarke M."/>
            <person name="Lohan A.J."/>
            <person name="Liu B."/>
            <person name="Lagkouvardos I."/>
            <person name="Roy S."/>
            <person name="Zafar N."/>
            <person name="Bertelli C."/>
            <person name="Schilde C."/>
            <person name="Kianianmomeni A."/>
            <person name="Burglin T.R."/>
            <person name="Frech C."/>
            <person name="Turcotte B."/>
            <person name="Kopec K.O."/>
            <person name="Synnott J.M."/>
            <person name="Choo C."/>
            <person name="Paponov I."/>
            <person name="Finkler A."/>
            <person name="Soon Heng Tan C."/>
            <person name="Hutchins A.P."/>
            <person name="Weinmeier T."/>
            <person name="Rattei T."/>
            <person name="Chu J.S."/>
            <person name="Gimenez G."/>
            <person name="Irimia M."/>
            <person name="Rigden D.J."/>
            <person name="Fitzpatrick D.A."/>
            <person name="Lorenzo-Morales J."/>
            <person name="Bateman A."/>
            <person name="Chiu C.H."/>
            <person name="Tang P."/>
            <person name="Hegemann P."/>
            <person name="Fromm H."/>
            <person name="Raoult D."/>
            <person name="Greub G."/>
            <person name="Miranda-Saavedra D."/>
            <person name="Chen N."/>
            <person name="Nash P."/>
            <person name="Ginger M.L."/>
            <person name="Horn M."/>
            <person name="Schaap P."/>
            <person name="Caler L."/>
            <person name="Loftus B."/>
        </authorList>
    </citation>
    <scope>NUCLEOTIDE SEQUENCE [LARGE SCALE GENOMIC DNA]</scope>
    <source>
        <strain evidence="3 4">Neff</strain>
    </source>
</reference>
<dbReference type="AlphaFoldDB" id="L8GMN8"/>
<accession>L8GMN8</accession>
<feature type="region of interest" description="Disordered" evidence="1">
    <location>
        <begin position="52"/>
        <end position="108"/>
    </location>
</feature>
<sequence>MQLNNATMVISLLVLLAAVACCALPASAAADAAGGEAVGLVGLPGAGGARVVGPHGLQPARPRAAGRTPRGCGGRGERGRASALEEAARRRERRRCVQRQRDQRVQRPRRLRQRHLRLPGGLDRLHVPPRTQIQADGVPARVLHRRVHRRLFVLPGLHWPGRGQDRHVLERLPSSLLRQHRSWVLEGVLWHGGHGRDLRGGQPPRQRDPHSRQHLVSGGLDHDPDR</sequence>
<keyword evidence="2" id="KW-0732">Signal</keyword>
<evidence type="ECO:0000256" key="2">
    <source>
        <dbReference type="SAM" id="SignalP"/>
    </source>
</evidence>
<dbReference type="GeneID" id="14914906"/>
<keyword evidence="4" id="KW-1185">Reference proteome</keyword>
<evidence type="ECO:0000313" key="4">
    <source>
        <dbReference type="Proteomes" id="UP000011083"/>
    </source>
</evidence>
<dbReference type="KEGG" id="acan:ACA1_107560"/>
<organism evidence="3 4">
    <name type="scientific">Acanthamoeba castellanii (strain ATCC 30010 / Neff)</name>
    <dbReference type="NCBI Taxonomy" id="1257118"/>
    <lineage>
        <taxon>Eukaryota</taxon>
        <taxon>Amoebozoa</taxon>
        <taxon>Discosea</taxon>
        <taxon>Longamoebia</taxon>
        <taxon>Centramoebida</taxon>
        <taxon>Acanthamoebidae</taxon>
        <taxon>Acanthamoeba</taxon>
    </lineage>
</organism>